<protein>
    <submittedName>
        <fullName evidence="3">Uncharacterized protein</fullName>
    </submittedName>
</protein>
<keyword evidence="4" id="KW-1185">Reference proteome</keyword>
<evidence type="ECO:0000313" key="3">
    <source>
        <dbReference type="EMBL" id="TNJ27812.1"/>
    </source>
</evidence>
<keyword evidence="1" id="KW-0175">Coiled coil</keyword>
<feature type="compositionally biased region" description="Polar residues" evidence="2">
    <location>
        <begin position="429"/>
        <end position="441"/>
    </location>
</feature>
<gene>
    <name evidence="3" type="ORF">GMRT_12204</name>
</gene>
<reference evidence="3 4" key="1">
    <citation type="submission" date="2019-05" db="EMBL/GenBank/DDBJ databases">
        <title>The compact genome of Giardia muris reveals important steps in the evolution of intestinal protozoan parasites.</title>
        <authorList>
            <person name="Xu F."/>
            <person name="Jimenez-Gonzalez A."/>
            <person name="Einarsson E."/>
            <person name="Astvaldsson A."/>
            <person name="Peirasmaki D."/>
            <person name="Eckmann L."/>
            <person name="Andersson J.O."/>
            <person name="Svard S.G."/>
            <person name="Jerlstrom-Hultqvist J."/>
        </authorList>
    </citation>
    <scope>NUCLEOTIDE SEQUENCE [LARGE SCALE GENOMIC DNA]</scope>
    <source>
        <strain evidence="3 4">Roberts-Thomson</strain>
    </source>
</reference>
<sequence>MSSSSDLDCDIFSPSHQKGSTNRHHFVGFQPYSPVTSVALTGRGNSINVKCSNPNENFDLSGFQDGAEQLAMVGNALVARYATGLTIYTKKGEVLATISGSYSRFVPLSPILFAAILPKEERSEVIIFDALGHQLTTLEANNPSPVVHRTVYYEAHGHVCMVAVQTDQGLSMVQVLSGMNRGIYEQRSKPTAGRFNIEYSEGISVFSDDLHTGVIYQAEFAMDTKNELVSLRVSCPKDQILTTIPPPSLYSALCGKLAEDRSTLPGYTDQNVGIGYLHNVVDNLYRPCVFCICSKTSVLNSKGSSFDGTSIRRTTDPYLFYTDACAYELLYDEQRREFFDFHQAKRYCISKDSDSASIAVGPDISTCIVQSRICNMNRLTLFCVSTDEQMSALNCANLPAILKPPPLTTTESPPKPKQEIVSVEDLASERQTIPAQSSKQPTPKPVTIGRKGPTAVHVATTPSAQVSTPPVSTPPAALTEGARYAAIEGTIQQEISNTVGKLQTLFETQVSDLNGRVRSIEETVRGTQDISERVGTVLSTPQTGLAKIPIKFASNITLGNREPTKQPFGERLQHTYEELAGMIPQSATFNLVPVPPPDFGDFENSFLRSYINTIANRAAVSVSISLAKQIEATLVPEVEKLIDSKITAGLKSVRGDAATTALNKCEARITALTAELEACKKRIAELEAKELTSEPVISSQRPAGSSGRDDTLDQLPPRAYGTDYNAIMGMLHNLHSMIGNLMQLNHLPNYYQQPGRPHDYYRHPPAHERPGPHDRTYGP</sequence>
<proteinExistence type="predicted"/>
<dbReference type="Proteomes" id="UP000315496">
    <property type="component" value="Chromosome 3"/>
</dbReference>
<dbReference type="AlphaFoldDB" id="A0A4Z1SPR0"/>
<evidence type="ECO:0000256" key="1">
    <source>
        <dbReference type="SAM" id="Coils"/>
    </source>
</evidence>
<evidence type="ECO:0000256" key="2">
    <source>
        <dbReference type="SAM" id="MobiDB-lite"/>
    </source>
</evidence>
<feature type="region of interest" description="Disordered" evidence="2">
    <location>
        <begin position="692"/>
        <end position="717"/>
    </location>
</feature>
<dbReference type="EMBL" id="VDLU01000003">
    <property type="protein sequence ID" value="TNJ27812.1"/>
    <property type="molecule type" value="Genomic_DNA"/>
</dbReference>
<feature type="coiled-coil region" evidence="1">
    <location>
        <begin position="662"/>
        <end position="689"/>
    </location>
</feature>
<feature type="region of interest" description="Disordered" evidence="2">
    <location>
        <begin position="753"/>
        <end position="779"/>
    </location>
</feature>
<name>A0A4Z1SPR0_GIAMU</name>
<comment type="caution">
    <text evidence="3">The sequence shown here is derived from an EMBL/GenBank/DDBJ whole genome shotgun (WGS) entry which is preliminary data.</text>
</comment>
<feature type="compositionally biased region" description="Basic and acidic residues" evidence="2">
    <location>
        <begin position="756"/>
        <end position="779"/>
    </location>
</feature>
<dbReference type="VEuPathDB" id="GiardiaDB:GMRT_12204"/>
<evidence type="ECO:0000313" key="4">
    <source>
        <dbReference type="Proteomes" id="UP000315496"/>
    </source>
</evidence>
<organism evidence="3 4">
    <name type="scientific">Giardia muris</name>
    <dbReference type="NCBI Taxonomy" id="5742"/>
    <lineage>
        <taxon>Eukaryota</taxon>
        <taxon>Metamonada</taxon>
        <taxon>Diplomonadida</taxon>
        <taxon>Hexamitidae</taxon>
        <taxon>Giardiinae</taxon>
        <taxon>Giardia</taxon>
    </lineage>
</organism>
<accession>A0A4Z1SPR0</accession>
<feature type="region of interest" description="Disordered" evidence="2">
    <location>
        <begin position="427"/>
        <end position="451"/>
    </location>
</feature>